<dbReference type="PROSITE" id="PS01124">
    <property type="entry name" value="HTH_ARAC_FAMILY_2"/>
    <property type="match status" value="1"/>
</dbReference>
<dbReference type="InterPro" id="IPR018060">
    <property type="entry name" value="HTH_AraC"/>
</dbReference>
<sequence length="281" mass="29850">MTPRPATAQPLKSYHLLHAAVTGAAEADADAAVLARSVRSVVAGFVEHAVYAQAAQAAARTLGAGQRARRLQQGFTCDANPLAALLFGAGENAEFDRRWNALNRLARLGVRTHLEESPHASAPSLRRQPQAAAADSAFRSELVEQCIEAARSCAQQRPANADRPDRLFGLAQALALPGSAAADAIGMLYEEPATELLDAAAQLGCAPRTLQRDLGRHGLTFGLVKQAVRLTIAGYRLRNLDESITATAQAAGFFDSAHLNHAWEAACDIAPSVYRTLAGRR</sequence>
<dbReference type="Pfam" id="PF12833">
    <property type="entry name" value="HTH_18"/>
    <property type="match status" value="1"/>
</dbReference>
<dbReference type="GO" id="GO:0003700">
    <property type="term" value="F:DNA-binding transcription factor activity"/>
    <property type="evidence" value="ECO:0007669"/>
    <property type="project" value="InterPro"/>
</dbReference>
<reference evidence="3 4" key="1">
    <citation type="submission" date="2016-10" db="EMBL/GenBank/DDBJ databases">
        <authorList>
            <person name="de Groot N.N."/>
        </authorList>
    </citation>
    <scope>NUCLEOTIDE SEQUENCE [LARGE SCALE GENOMIC DNA]</scope>
    <source>
        <strain evidence="3 4">LMG 2247</strain>
    </source>
</reference>
<dbReference type="PANTHER" id="PTHR47894:SF1">
    <property type="entry name" value="HTH-TYPE TRANSCRIPTIONAL REGULATOR VQSM"/>
    <property type="match status" value="1"/>
</dbReference>
<dbReference type="GO" id="GO:0005829">
    <property type="term" value="C:cytosol"/>
    <property type="evidence" value="ECO:0007669"/>
    <property type="project" value="TreeGrafter"/>
</dbReference>
<dbReference type="PANTHER" id="PTHR47894">
    <property type="entry name" value="HTH-TYPE TRANSCRIPTIONAL REGULATOR GADX"/>
    <property type="match status" value="1"/>
</dbReference>
<dbReference type="SMART" id="SM00342">
    <property type="entry name" value="HTH_ARAC"/>
    <property type="match status" value="1"/>
</dbReference>
<gene>
    <name evidence="3" type="ORF">SAMN05216466_12281</name>
</gene>
<dbReference type="Gene3D" id="1.10.10.60">
    <property type="entry name" value="Homeodomain-like"/>
    <property type="match status" value="1"/>
</dbReference>
<dbReference type="EMBL" id="FNCJ01000022">
    <property type="protein sequence ID" value="SDI41226.1"/>
    <property type="molecule type" value="Genomic_DNA"/>
</dbReference>
<evidence type="ECO:0000256" key="1">
    <source>
        <dbReference type="ARBA" id="ARBA00023125"/>
    </source>
</evidence>
<dbReference type="GO" id="GO:0000976">
    <property type="term" value="F:transcription cis-regulatory region binding"/>
    <property type="evidence" value="ECO:0007669"/>
    <property type="project" value="TreeGrafter"/>
</dbReference>
<dbReference type="Proteomes" id="UP000199706">
    <property type="component" value="Unassembled WGS sequence"/>
</dbReference>
<dbReference type="AlphaFoldDB" id="A0A1G8KCP4"/>
<feature type="domain" description="HTH araC/xylS-type" evidence="2">
    <location>
        <begin position="179"/>
        <end position="277"/>
    </location>
</feature>
<evidence type="ECO:0000313" key="4">
    <source>
        <dbReference type="Proteomes" id="UP000199706"/>
    </source>
</evidence>
<evidence type="ECO:0000259" key="2">
    <source>
        <dbReference type="PROSITE" id="PS01124"/>
    </source>
</evidence>
<name>A0A1G8KCP4_9BURK</name>
<keyword evidence="1 3" id="KW-0238">DNA-binding</keyword>
<proteinExistence type="predicted"/>
<organism evidence="3 4">
    <name type="scientific">Paraburkholderia phenazinium</name>
    <dbReference type="NCBI Taxonomy" id="60549"/>
    <lineage>
        <taxon>Bacteria</taxon>
        <taxon>Pseudomonadati</taxon>
        <taxon>Pseudomonadota</taxon>
        <taxon>Betaproteobacteria</taxon>
        <taxon>Burkholderiales</taxon>
        <taxon>Burkholderiaceae</taxon>
        <taxon>Paraburkholderia</taxon>
    </lineage>
</organism>
<protein>
    <submittedName>
        <fullName evidence="3">AraC-type DNA-binding protein</fullName>
    </submittedName>
</protein>
<evidence type="ECO:0000313" key="3">
    <source>
        <dbReference type="EMBL" id="SDI41226.1"/>
    </source>
</evidence>
<accession>A0A1G8KCP4</accession>
<dbReference type="RefSeq" id="WP_175772375.1">
    <property type="nucleotide sequence ID" value="NZ_CADERL010000008.1"/>
</dbReference>